<evidence type="ECO:0000313" key="2">
    <source>
        <dbReference type="EMBL" id="PWJ54952.1"/>
    </source>
</evidence>
<dbReference type="EMBL" id="QGDQ01000005">
    <property type="protein sequence ID" value="PWJ54952.1"/>
    <property type="molecule type" value="Genomic_DNA"/>
</dbReference>
<proteinExistence type="predicted"/>
<evidence type="ECO:0000256" key="1">
    <source>
        <dbReference type="SAM" id="MobiDB-lite"/>
    </source>
</evidence>
<keyword evidence="3" id="KW-1185">Reference proteome</keyword>
<name>A0A316ABJ5_9ACTN</name>
<comment type="caution">
    <text evidence="2">The sequence shown here is derived from an EMBL/GenBank/DDBJ whole genome shotgun (WGS) entry which is preliminary data.</text>
</comment>
<feature type="region of interest" description="Disordered" evidence="1">
    <location>
        <begin position="1"/>
        <end position="22"/>
    </location>
</feature>
<gene>
    <name evidence="2" type="ORF">BXY45_105161</name>
</gene>
<dbReference type="AlphaFoldDB" id="A0A316ABJ5"/>
<organism evidence="2 3">
    <name type="scientific">Quadrisphaera granulorum</name>
    <dbReference type="NCBI Taxonomy" id="317664"/>
    <lineage>
        <taxon>Bacteria</taxon>
        <taxon>Bacillati</taxon>
        <taxon>Actinomycetota</taxon>
        <taxon>Actinomycetes</taxon>
        <taxon>Kineosporiales</taxon>
        <taxon>Kineosporiaceae</taxon>
        <taxon>Quadrisphaera</taxon>
    </lineage>
</organism>
<dbReference type="Proteomes" id="UP000245469">
    <property type="component" value="Unassembled WGS sequence"/>
</dbReference>
<evidence type="ECO:0000313" key="3">
    <source>
        <dbReference type="Proteomes" id="UP000245469"/>
    </source>
</evidence>
<protein>
    <submittedName>
        <fullName evidence="2">Uncharacterized protein</fullName>
    </submittedName>
</protein>
<sequence>MAPSSFFPDFTPAPDDQDEELPDELYGVWDGPPQRVRPGVADLVVELGRSEYTVVAAQGAEVYATGVVFDLVVHPRERGREALRRVLGLARPQSRTRSAEPGPQAGRTAVGRRAG</sequence>
<reference evidence="2 3" key="1">
    <citation type="submission" date="2018-03" db="EMBL/GenBank/DDBJ databases">
        <title>Genomic Encyclopedia of Archaeal and Bacterial Type Strains, Phase II (KMG-II): from individual species to whole genera.</title>
        <authorList>
            <person name="Goeker M."/>
        </authorList>
    </citation>
    <scope>NUCLEOTIDE SEQUENCE [LARGE SCALE GENOMIC DNA]</scope>
    <source>
        <strain evidence="2 3">DSM 44889</strain>
    </source>
</reference>
<feature type="region of interest" description="Disordered" evidence="1">
    <location>
        <begin position="90"/>
        <end position="115"/>
    </location>
</feature>
<accession>A0A316ABJ5</accession>